<accession>A0A1A0HII9</accession>
<keyword evidence="3 7" id="KW-1133">Transmembrane helix</keyword>
<feature type="transmembrane region" description="Helical" evidence="7">
    <location>
        <begin position="158"/>
        <end position="179"/>
    </location>
</feature>
<comment type="subcellular location">
    <subcellularLocation>
        <location evidence="1">Membrane</location>
        <topology evidence="1">Multi-pass membrane protein</topology>
    </subcellularLocation>
</comment>
<gene>
    <name evidence="8" type="ORF">METBIDRAFT_15862</name>
</gene>
<feature type="compositionally biased region" description="Acidic residues" evidence="6">
    <location>
        <begin position="297"/>
        <end position="312"/>
    </location>
</feature>
<keyword evidence="2 7" id="KW-0812">Transmembrane</keyword>
<evidence type="ECO:0000313" key="8">
    <source>
        <dbReference type="EMBL" id="OBA23658.1"/>
    </source>
</evidence>
<feature type="transmembrane region" description="Helical" evidence="7">
    <location>
        <begin position="30"/>
        <end position="52"/>
    </location>
</feature>
<evidence type="ECO:0000256" key="5">
    <source>
        <dbReference type="ARBA" id="ARBA00049660"/>
    </source>
</evidence>
<feature type="non-terminal residue" evidence="8">
    <location>
        <position position="1"/>
    </location>
</feature>
<comment type="similarity">
    <text evidence="5">Belongs to the FNT transporter (TC 1.A.16) family.</text>
</comment>
<dbReference type="GO" id="GO:0140299">
    <property type="term" value="F:molecular sensor activity"/>
    <property type="evidence" value="ECO:0007669"/>
    <property type="project" value="EnsemblFungi"/>
</dbReference>
<dbReference type="STRING" id="869754.A0A1A0HII9"/>
<name>A0A1A0HII9_9ASCO</name>
<evidence type="ECO:0000313" key="9">
    <source>
        <dbReference type="Proteomes" id="UP000092555"/>
    </source>
</evidence>
<dbReference type="Pfam" id="PF01226">
    <property type="entry name" value="Form_Nir_trans"/>
    <property type="match status" value="1"/>
</dbReference>
<dbReference type="EMBL" id="LXTC01000001">
    <property type="protein sequence ID" value="OBA23658.1"/>
    <property type="molecule type" value="Genomic_DNA"/>
</dbReference>
<sequence>EDGLYLTTHESALAVVATSMKKARLLLDTLIINSFIGGVFFTSGGMLHVMLYSDSPQLLDVNPGVLYLIQGLVFPIGLFFVVIMGVDLFNSNILFFSVGVARGAVSILDLIISWFVSWWLNLVGNIFVCYIICNFSSISSLPSWVTGSIAILNEKLEFNFVQTLIKSMAGNFFVCLAIYMQLMAKPIHVKLILMTLPIFVLVSLGFTHAVADMFLIIIGLINGAPTNVATVAWKLFLPGALGNIIGGAFFSLIVPFYLHIVAVERDQRKLRLPRYEMRDQQPEINQDSRVVRGRPEEESESTESDTGADDNDASIKSPRESGYISDGASIRSPSIMSRRKVLLRRSPSNVFPVYGMGPPREREQSIA</sequence>
<comment type="caution">
    <text evidence="8">The sequence shown here is derived from an EMBL/GenBank/DDBJ whole genome shotgun (WGS) entry which is preliminary data.</text>
</comment>
<dbReference type="Gene3D" id="1.20.1080.10">
    <property type="entry name" value="Glycerol uptake facilitator protein"/>
    <property type="match status" value="1"/>
</dbReference>
<dbReference type="PANTHER" id="PTHR30520">
    <property type="entry name" value="FORMATE TRANSPORTER-RELATED"/>
    <property type="match status" value="1"/>
</dbReference>
<evidence type="ECO:0000256" key="4">
    <source>
        <dbReference type="ARBA" id="ARBA00023136"/>
    </source>
</evidence>
<dbReference type="Proteomes" id="UP000092555">
    <property type="component" value="Unassembled WGS sequence"/>
</dbReference>
<dbReference type="InterPro" id="IPR000292">
    <property type="entry name" value="For/NO2_transpt"/>
</dbReference>
<keyword evidence="9" id="KW-1185">Reference proteome</keyword>
<evidence type="ECO:0000256" key="6">
    <source>
        <dbReference type="SAM" id="MobiDB-lite"/>
    </source>
</evidence>
<protein>
    <submittedName>
        <fullName evidence="8">Putative formate transporter 1</fullName>
    </submittedName>
</protein>
<evidence type="ECO:0000256" key="3">
    <source>
        <dbReference type="ARBA" id="ARBA00022989"/>
    </source>
</evidence>
<dbReference type="InterPro" id="IPR023271">
    <property type="entry name" value="Aquaporin-like"/>
</dbReference>
<dbReference type="GO" id="GO:0015513">
    <property type="term" value="F:high-affinity secondary active nitrite transmembrane transporter activity"/>
    <property type="evidence" value="ECO:0007669"/>
    <property type="project" value="TreeGrafter"/>
</dbReference>
<dbReference type="RefSeq" id="XP_018714139.1">
    <property type="nucleotide sequence ID" value="XM_018854619.1"/>
</dbReference>
<evidence type="ECO:0000256" key="7">
    <source>
        <dbReference type="SAM" id="Phobius"/>
    </source>
</evidence>
<feature type="transmembrane region" description="Helical" evidence="7">
    <location>
        <begin position="241"/>
        <end position="263"/>
    </location>
</feature>
<dbReference type="AlphaFoldDB" id="A0A1A0HII9"/>
<organism evidence="8 9">
    <name type="scientific">Metschnikowia bicuspidata var. bicuspidata NRRL YB-4993</name>
    <dbReference type="NCBI Taxonomy" id="869754"/>
    <lineage>
        <taxon>Eukaryota</taxon>
        <taxon>Fungi</taxon>
        <taxon>Dikarya</taxon>
        <taxon>Ascomycota</taxon>
        <taxon>Saccharomycotina</taxon>
        <taxon>Pichiomycetes</taxon>
        <taxon>Metschnikowiaceae</taxon>
        <taxon>Metschnikowia</taxon>
    </lineage>
</organism>
<dbReference type="OrthoDB" id="4829at2759"/>
<dbReference type="PANTHER" id="PTHR30520:SF6">
    <property type="entry name" value="FORMATE_NITRATE FAMILY TRANSPORTER (EUROFUNG)"/>
    <property type="match status" value="1"/>
</dbReference>
<dbReference type="GO" id="GO:2001225">
    <property type="term" value="P:regulation of chloride transport"/>
    <property type="evidence" value="ECO:0007669"/>
    <property type="project" value="EnsemblFungi"/>
</dbReference>
<feature type="transmembrane region" description="Helical" evidence="7">
    <location>
        <begin position="191"/>
        <end position="221"/>
    </location>
</feature>
<reference evidence="8 9" key="1">
    <citation type="submission" date="2016-05" db="EMBL/GenBank/DDBJ databases">
        <title>Comparative genomics of biotechnologically important yeasts.</title>
        <authorList>
            <consortium name="DOE Joint Genome Institute"/>
            <person name="Riley R."/>
            <person name="Haridas S."/>
            <person name="Wolfe K.H."/>
            <person name="Lopes M.R."/>
            <person name="Hittinger C.T."/>
            <person name="Goker M."/>
            <person name="Salamov A."/>
            <person name="Wisecaver J."/>
            <person name="Long T.M."/>
            <person name="Aerts A.L."/>
            <person name="Barry K."/>
            <person name="Choi C."/>
            <person name="Clum A."/>
            <person name="Coughlan A.Y."/>
            <person name="Deshpande S."/>
            <person name="Douglass A.P."/>
            <person name="Hanson S.J."/>
            <person name="Klenk H.-P."/>
            <person name="LaButti K."/>
            <person name="Lapidus A."/>
            <person name="Lindquist E."/>
            <person name="Lipzen A."/>
            <person name="Meier-kolthoff J.P."/>
            <person name="Ohm R.A."/>
            <person name="Otillar R.P."/>
            <person name="Pangilinan J."/>
            <person name="Peng Y."/>
            <person name="Rokas A."/>
            <person name="Rosa C.A."/>
            <person name="Scheuner C."/>
            <person name="Sibirny A.A."/>
            <person name="Slot J.C."/>
            <person name="Stielow J.B."/>
            <person name="Sun H."/>
            <person name="Kurtzman C.P."/>
            <person name="Blackwell M."/>
            <person name="Grigoriev I.V."/>
            <person name="Jeffries T.W."/>
        </authorList>
    </citation>
    <scope>NUCLEOTIDE SEQUENCE [LARGE SCALE GENOMIC DNA]</scope>
    <source>
        <strain evidence="8 9">NRRL YB-4993</strain>
    </source>
</reference>
<feature type="non-terminal residue" evidence="8">
    <location>
        <position position="367"/>
    </location>
</feature>
<feature type="transmembrane region" description="Helical" evidence="7">
    <location>
        <begin position="119"/>
        <end position="138"/>
    </location>
</feature>
<evidence type="ECO:0000256" key="2">
    <source>
        <dbReference type="ARBA" id="ARBA00022692"/>
    </source>
</evidence>
<keyword evidence="4 7" id="KW-0472">Membrane</keyword>
<feature type="transmembrane region" description="Helical" evidence="7">
    <location>
        <begin position="64"/>
        <end position="86"/>
    </location>
</feature>
<proteinExistence type="inferred from homology"/>
<dbReference type="GO" id="GO:0006821">
    <property type="term" value="P:chloride transport"/>
    <property type="evidence" value="ECO:0007669"/>
    <property type="project" value="EnsemblFungi"/>
</dbReference>
<dbReference type="GO" id="GO:0005886">
    <property type="term" value="C:plasma membrane"/>
    <property type="evidence" value="ECO:0007669"/>
    <property type="project" value="TreeGrafter"/>
</dbReference>
<dbReference type="GO" id="GO:0015707">
    <property type="term" value="P:nitrite transport"/>
    <property type="evidence" value="ECO:0007669"/>
    <property type="project" value="TreeGrafter"/>
</dbReference>
<feature type="region of interest" description="Disordered" evidence="6">
    <location>
        <begin position="283"/>
        <end position="331"/>
    </location>
</feature>
<dbReference type="GeneID" id="30027595"/>
<evidence type="ECO:0000256" key="1">
    <source>
        <dbReference type="ARBA" id="ARBA00004141"/>
    </source>
</evidence>